<dbReference type="EC" id="4.2.1.1" evidence="5 10"/>
<keyword evidence="6 10" id="KW-0479">Metal-binding</keyword>
<dbReference type="PROSITE" id="PS00162">
    <property type="entry name" value="ALPHA_CA_1"/>
    <property type="match status" value="1"/>
</dbReference>
<comment type="catalytic activity">
    <reaction evidence="9 10">
        <text>hydrogencarbonate + H(+) = CO2 + H2O</text>
        <dbReference type="Rhea" id="RHEA:10748"/>
        <dbReference type="ChEBI" id="CHEBI:15377"/>
        <dbReference type="ChEBI" id="CHEBI:15378"/>
        <dbReference type="ChEBI" id="CHEBI:16526"/>
        <dbReference type="ChEBI" id="CHEBI:17544"/>
        <dbReference type="EC" id="4.2.1.1"/>
    </reaction>
</comment>
<comment type="cofactor">
    <cofactor evidence="1 10">
        <name>Zn(2+)</name>
        <dbReference type="ChEBI" id="CHEBI:29105"/>
    </cofactor>
</comment>
<evidence type="ECO:0000256" key="7">
    <source>
        <dbReference type="ARBA" id="ARBA00022833"/>
    </source>
</evidence>
<feature type="domain" description="Alpha-carbonic anhydrase" evidence="11">
    <location>
        <begin position="37"/>
        <end position="275"/>
    </location>
</feature>
<evidence type="ECO:0000259" key="11">
    <source>
        <dbReference type="PROSITE" id="PS51144"/>
    </source>
</evidence>
<proteinExistence type="inferred from homology"/>
<evidence type="ECO:0000256" key="2">
    <source>
        <dbReference type="ARBA" id="ARBA00002904"/>
    </source>
</evidence>
<dbReference type="Gene3D" id="3.10.200.10">
    <property type="entry name" value="Alpha carbonic anhydrase"/>
    <property type="match status" value="1"/>
</dbReference>
<comment type="similarity">
    <text evidence="4">Belongs to the alpha-class carbonic anhydrase family.</text>
</comment>
<evidence type="ECO:0000256" key="6">
    <source>
        <dbReference type="ARBA" id="ARBA00022723"/>
    </source>
</evidence>
<dbReference type="PANTHER" id="PTHR18952">
    <property type="entry name" value="CARBONIC ANHYDRASE"/>
    <property type="match status" value="1"/>
</dbReference>
<dbReference type="AlphaFoldDB" id="A0A5N5I5P8"/>
<accession>A0A5N5I5P8</accession>
<dbReference type="OrthoDB" id="429145at2759"/>
<evidence type="ECO:0000256" key="3">
    <source>
        <dbReference type="ARBA" id="ARBA00004470"/>
    </source>
</evidence>
<dbReference type="InterPro" id="IPR001148">
    <property type="entry name" value="CA_dom"/>
</dbReference>
<dbReference type="EMBL" id="SMOL01000143">
    <property type="protein sequence ID" value="KAB2630934.1"/>
    <property type="molecule type" value="Genomic_DNA"/>
</dbReference>
<reference evidence="12 13" key="1">
    <citation type="submission" date="2019-09" db="EMBL/GenBank/DDBJ databases">
        <authorList>
            <person name="Ou C."/>
        </authorList>
    </citation>
    <scope>NUCLEOTIDE SEQUENCE [LARGE SCALE GENOMIC DNA]</scope>
    <source>
        <strain evidence="12">S2</strain>
        <tissue evidence="12">Leaf</tissue>
    </source>
</reference>
<dbReference type="Proteomes" id="UP000327157">
    <property type="component" value="Chromosome 12"/>
</dbReference>
<dbReference type="GO" id="GO:0004089">
    <property type="term" value="F:carbonate dehydratase activity"/>
    <property type="evidence" value="ECO:0007669"/>
    <property type="project" value="UniProtKB-UniRule"/>
</dbReference>
<dbReference type="PROSITE" id="PS51144">
    <property type="entry name" value="ALPHA_CA_2"/>
    <property type="match status" value="1"/>
</dbReference>
<evidence type="ECO:0000313" key="13">
    <source>
        <dbReference type="Proteomes" id="UP000327157"/>
    </source>
</evidence>
<keyword evidence="10" id="KW-0732">Signal</keyword>
<feature type="signal peptide" evidence="10">
    <location>
        <begin position="1"/>
        <end position="30"/>
    </location>
</feature>
<feature type="chain" id="PRO_5025097741" description="Carbonic anhydrase" evidence="10">
    <location>
        <begin position="31"/>
        <end position="284"/>
    </location>
</feature>
<evidence type="ECO:0000313" key="12">
    <source>
        <dbReference type="EMBL" id="KAB2630934.1"/>
    </source>
</evidence>
<dbReference type="SUPFAM" id="SSF51069">
    <property type="entry name" value="Carbonic anhydrase"/>
    <property type="match status" value="1"/>
</dbReference>
<sequence>MKNQSKPIFIISCFLLFILFLFTHSTSVTAQEVEDERNFDYIEGSKKGPAFWGDIKREWAACKNGRLQSPIDLSSLKVTTIPSLVGLKTTYKSSNATLKNRGHDIKLEWAGYSGSIEVNGTEYHLQQSHWHSPSEHSINGRRYAMELHMVYQSPDPKVENNVVVVGVLYQIGYPNAFLSKLMRDVAFMTDEKTERSIGVIDPAEIVQLNGNNYYKYIGSLTIPPCTEGVIWIISKQLGTVSKEQIDLLRAAVYDYAEMNARPVQPLNLRKIFSFYGKNAKNKHN</sequence>
<reference evidence="13" key="2">
    <citation type="submission" date="2019-10" db="EMBL/GenBank/DDBJ databases">
        <title>A de novo genome assembly of a pear dwarfing rootstock.</title>
        <authorList>
            <person name="Wang F."/>
            <person name="Wang J."/>
            <person name="Li S."/>
            <person name="Zhang Y."/>
            <person name="Fang M."/>
            <person name="Ma L."/>
            <person name="Zhao Y."/>
            <person name="Jiang S."/>
        </authorList>
    </citation>
    <scope>NUCLEOTIDE SEQUENCE [LARGE SCALE GENOMIC DNA]</scope>
</reference>
<dbReference type="InterPro" id="IPR041891">
    <property type="entry name" value="Alpha_CA_prokaryot-like"/>
</dbReference>
<name>A0A5N5I5P8_9ROSA</name>
<evidence type="ECO:0000256" key="8">
    <source>
        <dbReference type="ARBA" id="ARBA00023239"/>
    </source>
</evidence>
<dbReference type="Pfam" id="PF00194">
    <property type="entry name" value="Carb_anhydrase"/>
    <property type="match status" value="1"/>
</dbReference>
<dbReference type="PANTHER" id="PTHR18952:SF201">
    <property type="entry name" value="CARBONIC ANHYDRASE"/>
    <property type="match status" value="1"/>
</dbReference>
<dbReference type="InterPro" id="IPR023561">
    <property type="entry name" value="Carbonic_anhydrase_a-class"/>
</dbReference>
<comment type="caution">
    <text evidence="12">The sequence shown here is derived from an EMBL/GenBank/DDBJ whole genome shotgun (WGS) entry which is preliminary data.</text>
</comment>
<keyword evidence="7 10" id="KW-0862">Zinc</keyword>
<evidence type="ECO:0000256" key="9">
    <source>
        <dbReference type="ARBA" id="ARBA00048348"/>
    </source>
</evidence>
<evidence type="ECO:0000256" key="5">
    <source>
        <dbReference type="ARBA" id="ARBA00012925"/>
    </source>
</evidence>
<evidence type="ECO:0000256" key="4">
    <source>
        <dbReference type="ARBA" id="ARBA00006365"/>
    </source>
</evidence>
<dbReference type="SMART" id="SM01057">
    <property type="entry name" value="Carb_anhydrase"/>
    <property type="match status" value="1"/>
</dbReference>
<dbReference type="GO" id="GO:0009570">
    <property type="term" value="C:chloroplast stroma"/>
    <property type="evidence" value="ECO:0007669"/>
    <property type="project" value="UniProtKB-SubCell"/>
</dbReference>
<protein>
    <recommendedName>
        <fullName evidence="5 10">Carbonic anhydrase</fullName>
        <ecNumber evidence="5 10">4.2.1.1</ecNumber>
    </recommendedName>
</protein>
<gene>
    <name evidence="12" type="ORF">D8674_008453</name>
</gene>
<dbReference type="InterPro" id="IPR018338">
    <property type="entry name" value="Carbonic_anhydrase_a-class_CS"/>
</dbReference>
<organism evidence="12 13">
    <name type="scientific">Pyrus ussuriensis x Pyrus communis</name>
    <dbReference type="NCBI Taxonomy" id="2448454"/>
    <lineage>
        <taxon>Eukaryota</taxon>
        <taxon>Viridiplantae</taxon>
        <taxon>Streptophyta</taxon>
        <taxon>Embryophyta</taxon>
        <taxon>Tracheophyta</taxon>
        <taxon>Spermatophyta</taxon>
        <taxon>Magnoliopsida</taxon>
        <taxon>eudicotyledons</taxon>
        <taxon>Gunneridae</taxon>
        <taxon>Pentapetalae</taxon>
        <taxon>rosids</taxon>
        <taxon>fabids</taxon>
        <taxon>Rosales</taxon>
        <taxon>Rosaceae</taxon>
        <taxon>Amygdaloideae</taxon>
        <taxon>Maleae</taxon>
        <taxon>Pyrus</taxon>
    </lineage>
</organism>
<evidence type="ECO:0000256" key="10">
    <source>
        <dbReference type="RuleBase" id="RU367011"/>
    </source>
</evidence>
<comment type="function">
    <text evidence="2 10">Reversible hydration of carbon dioxide.</text>
</comment>
<keyword evidence="8 10" id="KW-0456">Lyase</keyword>
<evidence type="ECO:0000256" key="1">
    <source>
        <dbReference type="ARBA" id="ARBA00001947"/>
    </source>
</evidence>
<dbReference type="GO" id="GO:0008270">
    <property type="term" value="F:zinc ion binding"/>
    <property type="evidence" value="ECO:0007669"/>
    <property type="project" value="UniProtKB-UniRule"/>
</dbReference>
<dbReference type="InterPro" id="IPR036398">
    <property type="entry name" value="CA_dom_sf"/>
</dbReference>
<comment type="similarity">
    <text evidence="10">Belongs to the alpha-carbonic anhydrase family.</text>
</comment>
<dbReference type="GO" id="GO:0006730">
    <property type="term" value="P:one-carbon metabolic process"/>
    <property type="evidence" value="ECO:0007669"/>
    <property type="project" value="TreeGrafter"/>
</dbReference>
<comment type="subcellular location">
    <subcellularLocation>
        <location evidence="3">Plastid</location>
        <location evidence="3">Chloroplast stroma</location>
    </subcellularLocation>
</comment>
<keyword evidence="13" id="KW-1185">Reference proteome</keyword>
<dbReference type="CDD" id="cd03124">
    <property type="entry name" value="alpha_CA_prokaryotic_like"/>
    <property type="match status" value="1"/>
</dbReference>
<reference evidence="12 13" key="3">
    <citation type="submission" date="2019-11" db="EMBL/GenBank/DDBJ databases">
        <title>A de novo genome assembly of a pear dwarfing rootstock.</title>
        <authorList>
            <person name="Wang F."/>
            <person name="Wang J."/>
            <person name="Li S."/>
            <person name="Zhang Y."/>
            <person name="Fang M."/>
            <person name="Ma L."/>
            <person name="Zhao Y."/>
            <person name="Jiang S."/>
        </authorList>
    </citation>
    <scope>NUCLEOTIDE SEQUENCE [LARGE SCALE GENOMIC DNA]</scope>
    <source>
        <strain evidence="12">S2</strain>
        <tissue evidence="12">Leaf</tissue>
    </source>
</reference>